<proteinExistence type="inferred from homology"/>
<dbReference type="GO" id="GO:1990904">
    <property type="term" value="C:ribonucleoprotein complex"/>
    <property type="evidence" value="ECO:0007669"/>
    <property type="project" value="UniProtKB-KW"/>
</dbReference>
<dbReference type="InterPro" id="IPR023798">
    <property type="entry name" value="Ribosomal_uS7_dom"/>
</dbReference>
<dbReference type="SUPFAM" id="SSF47973">
    <property type="entry name" value="Ribosomal protein S7"/>
    <property type="match status" value="1"/>
</dbReference>
<dbReference type="InterPro" id="IPR020606">
    <property type="entry name" value="Ribosomal_uS7_CS"/>
</dbReference>
<evidence type="ECO:0000259" key="5">
    <source>
        <dbReference type="Pfam" id="PF00177"/>
    </source>
</evidence>
<dbReference type="GO" id="GO:0005840">
    <property type="term" value="C:ribosome"/>
    <property type="evidence" value="ECO:0007669"/>
    <property type="project" value="UniProtKB-KW"/>
</dbReference>
<dbReference type="PIRSF" id="PIRSF002122">
    <property type="entry name" value="RPS7p_RPS7a_RPS5e_RPS7o"/>
    <property type="match status" value="1"/>
</dbReference>
<sequence length="157" mass="19091">MRYKKFNSLFNVDYKFNNKIFAFFIKKMIKNGKKILAQKIFYKSLKKICKIYNFFKKKQIINFIKKIVKLVVLKYEIKKKKIGNTIINIPFLIKNKNKRYKLGINLILYFSKKNKLNGFSKKLVEELINTYKKKSLSYKKKMEIYKQIKINKSFIKK</sequence>
<evidence type="ECO:0000256" key="2">
    <source>
        <dbReference type="ARBA" id="ARBA00022980"/>
    </source>
</evidence>
<feature type="domain" description="Small ribosomal subunit protein uS7" evidence="5">
    <location>
        <begin position="9"/>
        <end position="152"/>
    </location>
</feature>
<dbReference type="Gene3D" id="1.10.455.10">
    <property type="entry name" value="Ribosomal protein S7 domain"/>
    <property type="match status" value="1"/>
</dbReference>
<dbReference type="Pfam" id="PF00177">
    <property type="entry name" value="Ribosomal_S7"/>
    <property type="match status" value="1"/>
</dbReference>
<evidence type="ECO:0000313" key="6">
    <source>
        <dbReference type="EMBL" id="XCC45282.1"/>
    </source>
</evidence>
<dbReference type="InterPro" id="IPR000235">
    <property type="entry name" value="Ribosomal_uS7"/>
</dbReference>
<protein>
    <recommendedName>
        <fullName evidence="5">Small ribosomal subunit protein uS7 domain-containing protein</fullName>
    </recommendedName>
</protein>
<gene>
    <name evidence="6" type="ORF">ABUS76_00740</name>
</gene>
<keyword evidence="3 4" id="KW-0687">Ribonucleoprotein</keyword>
<reference evidence="6" key="1">
    <citation type="submission" date="2024-06" db="EMBL/GenBank/DDBJ databases">
        <title>Diversity, functionality, and evolutionary history of bacterial symbionts in false click beetles (Coleoptera, Throscidae).</title>
        <authorList>
            <person name="Wierz J.C."/>
            <person name="Malm H."/>
            <person name="Kaltenpoth M."/>
            <person name="Engl T."/>
        </authorList>
    </citation>
    <scope>NUCLEOTIDE SEQUENCE</scope>
    <source>
        <strain evidence="6">Ttur</strain>
    </source>
</reference>
<evidence type="ECO:0000256" key="1">
    <source>
        <dbReference type="ARBA" id="ARBA00007151"/>
    </source>
</evidence>
<evidence type="ECO:0000256" key="3">
    <source>
        <dbReference type="ARBA" id="ARBA00023274"/>
    </source>
</evidence>
<dbReference type="GO" id="GO:0003735">
    <property type="term" value="F:structural constituent of ribosome"/>
    <property type="evidence" value="ECO:0007669"/>
    <property type="project" value="InterPro"/>
</dbReference>
<dbReference type="EMBL" id="CP158689">
    <property type="protein sequence ID" value="XCC45282.1"/>
    <property type="molecule type" value="Genomic_DNA"/>
</dbReference>
<dbReference type="GO" id="GO:0003723">
    <property type="term" value="F:RNA binding"/>
    <property type="evidence" value="ECO:0007669"/>
    <property type="project" value="InterPro"/>
</dbReference>
<evidence type="ECO:0000256" key="4">
    <source>
        <dbReference type="RuleBase" id="RU003619"/>
    </source>
</evidence>
<accession>A0AAU7ZXG5</accession>
<keyword evidence="2 4" id="KW-0689">Ribosomal protein</keyword>
<dbReference type="InterPro" id="IPR036823">
    <property type="entry name" value="Ribosomal_uS7_dom_sf"/>
</dbReference>
<dbReference type="AlphaFoldDB" id="A0AAU7ZXG5"/>
<comment type="similarity">
    <text evidence="1 4">Belongs to the universal ribosomal protein uS7 family.</text>
</comment>
<organism evidence="6">
    <name type="scientific">Candidatus Shikimatogenerans sp. Ttur</name>
    <dbReference type="NCBI Taxonomy" id="3158569"/>
    <lineage>
        <taxon>Bacteria</taxon>
        <taxon>Pseudomonadati</taxon>
        <taxon>Bacteroidota</taxon>
        <taxon>Flavobacteriia</taxon>
        <taxon>Flavobacteriales</taxon>
        <taxon>Candidatus Shikimatogenerans</taxon>
    </lineage>
</organism>
<dbReference type="PROSITE" id="PS00052">
    <property type="entry name" value="RIBOSOMAL_S7"/>
    <property type="match status" value="1"/>
</dbReference>
<name>A0AAU7ZXG5_9FLAO</name>
<dbReference type="GO" id="GO:0006412">
    <property type="term" value="P:translation"/>
    <property type="evidence" value="ECO:0007669"/>
    <property type="project" value="InterPro"/>
</dbReference>